<dbReference type="Gene3D" id="3.10.110.10">
    <property type="entry name" value="Ubiquitin Conjugating Enzyme"/>
    <property type="match status" value="1"/>
</dbReference>
<dbReference type="Pfam" id="PF00179">
    <property type="entry name" value="UQ_con"/>
    <property type="match status" value="1"/>
</dbReference>
<dbReference type="OrthoDB" id="19692at2759"/>
<reference evidence="6 8" key="3">
    <citation type="journal article" date="2019" name="G3 (Bethesda)">
        <title>Hybrid Assembly of the Genome of the Entomopathogenic Nematode Steinernema carpocapsae Identifies the X-Chromosome.</title>
        <authorList>
            <person name="Serra L."/>
            <person name="Macchietto M."/>
            <person name="Macias-Munoz A."/>
            <person name="McGill C.J."/>
            <person name="Rodriguez I.M."/>
            <person name="Rodriguez B."/>
            <person name="Murad R."/>
            <person name="Mortazavi A."/>
        </authorList>
    </citation>
    <scope>NUCLEOTIDE SEQUENCE [LARGE SCALE GENOMIC DNA]</scope>
    <source>
        <strain evidence="6 8">ALL</strain>
    </source>
</reference>
<dbReference type="EMBL" id="AZBU02000001">
    <property type="protein sequence ID" value="TMS40082.1"/>
    <property type="molecule type" value="Genomic_DNA"/>
</dbReference>
<reference evidence="6 8" key="2">
    <citation type="journal article" date="2015" name="Genome Biol.">
        <title>Comparative genomics of Steinernema reveals deeply conserved gene regulatory networks.</title>
        <authorList>
            <person name="Dillman A.R."/>
            <person name="Macchietto M."/>
            <person name="Porter C.F."/>
            <person name="Rogers A."/>
            <person name="Williams B."/>
            <person name="Antoshechkin I."/>
            <person name="Lee M.M."/>
            <person name="Goodwin Z."/>
            <person name="Lu X."/>
            <person name="Lewis E.E."/>
            <person name="Goodrich-Blair H."/>
            <person name="Stock S.P."/>
            <person name="Adams B.J."/>
            <person name="Sternberg P.W."/>
            <person name="Mortazavi A."/>
        </authorList>
    </citation>
    <scope>NUCLEOTIDE SEQUENCE [LARGE SCALE GENOMIC DNA]</scope>
    <source>
        <strain evidence="6 8">ALL</strain>
    </source>
</reference>
<sequence>MTFPPNYPYEPPSVKFQTKMYHPNVYENGTLCISILHPPVDDAMSGESLNERWNPTQNIRTVLLSVISLLNEPNISSPANVDASVDFRQWKEGKNSKYEGIVKKQVEDSKKVADEEGIYVPQTVEEYCVKEKPDEFMIGGDDGYYDEYDYACDDFSGDEEEEEDCEEGE</sequence>
<evidence type="ECO:0000259" key="5">
    <source>
        <dbReference type="PROSITE" id="PS50127"/>
    </source>
</evidence>
<dbReference type="PANTHER" id="PTHR24067">
    <property type="entry name" value="UBIQUITIN-CONJUGATING ENZYME E2"/>
    <property type="match status" value="1"/>
</dbReference>
<protein>
    <recommendedName>
        <fullName evidence="5">UBC core domain-containing protein</fullName>
    </recommendedName>
</protein>
<dbReference type="EMBL" id="AZBU02000001">
    <property type="protein sequence ID" value="TMS40081.1"/>
    <property type="molecule type" value="Genomic_DNA"/>
</dbReference>
<evidence type="ECO:0000313" key="6">
    <source>
        <dbReference type="EMBL" id="TMS40081.1"/>
    </source>
</evidence>
<evidence type="ECO:0000256" key="4">
    <source>
        <dbReference type="RuleBase" id="RU362109"/>
    </source>
</evidence>
<dbReference type="Proteomes" id="UP000298663">
    <property type="component" value="Chromosome X"/>
</dbReference>
<reference evidence="6" key="1">
    <citation type="submission" date="2013-11" db="EMBL/GenBank/DDBJ databases">
        <authorList>
            <person name="Sternberg P."/>
            <person name="Dillman A."/>
            <person name="Macchietto M."/>
        </authorList>
    </citation>
    <scope>NUCLEOTIDE SEQUENCE</scope>
    <source>
        <strain evidence="6">ALL</strain>
    </source>
</reference>
<feature type="active site" description="Glycyl thioester intermediate" evidence="3">
    <location>
        <position position="32"/>
    </location>
</feature>
<keyword evidence="8" id="KW-1185">Reference proteome</keyword>
<dbReference type="SUPFAM" id="SSF54495">
    <property type="entry name" value="UBC-like"/>
    <property type="match status" value="1"/>
</dbReference>
<dbReference type="STRING" id="34508.A0A4U8V2D2"/>
<comment type="caution">
    <text evidence="6">The sequence shown here is derived from an EMBL/GenBank/DDBJ whole genome shotgun (WGS) entry which is preliminary data.</text>
</comment>
<dbReference type="InterPro" id="IPR016135">
    <property type="entry name" value="UBQ-conjugating_enzyme/RWD"/>
</dbReference>
<evidence type="ECO:0000256" key="1">
    <source>
        <dbReference type="ARBA" id="ARBA00022679"/>
    </source>
</evidence>
<name>A0A4U8V2D2_STECR</name>
<proteinExistence type="inferred from homology"/>
<keyword evidence="1" id="KW-0808">Transferase</keyword>
<dbReference type="AlphaFoldDB" id="A0A4U8V2D2"/>
<dbReference type="InterPro" id="IPR023313">
    <property type="entry name" value="UBQ-conjugating_AS"/>
</dbReference>
<evidence type="ECO:0000313" key="8">
    <source>
        <dbReference type="Proteomes" id="UP000298663"/>
    </source>
</evidence>
<keyword evidence="2 4" id="KW-0833">Ubl conjugation pathway</keyword>
<comment type="similarity">
    <text evidence="4">Belongs to the ubiquitin-conjugating enzyme family.</text>
</comment>
<dbReference type="InterPro" id="IPR000608">
    <property type="entry name" value="UBC"/>
</dbReference>
<organism evidence="6 8">
    <name type="scientific">Steinernema carpocapsae</name>
    <name type="common">Entomopathogenic nematode</name>
    <dbReference type="NCBI Taxonomy" id="34508"/>
    <lineage>
        <taxon>Eukaryota</taxon>
        <taxon>Metazoa</taxon>
        <taxon>Ecdysozoa</taxon>
        <taxon>Nematoda</taxon>
        <taxon>Chromadorea</taxon>
        <taxon>Rhabditida</taxon>
        <taxon>Tylenchina</taxon>
        <taxon>Panagrolaimomorpha</taxon>
        <taxon>Strongyloidoidea</taxon>
        <taxon>Steinernematidae</taxon>
        <taxon>Steinernema</taxon>
    </lineage>
</organism>
<evidence type="ECO:0000256" key="3">
    <source>
        <dbReference type="PROSITE-ProRule" id="PRU10133"/>
    </source>
</evidence>
<feature type="domain" description="UBC core" evidence="5">
    <location>
        <begin position="1"/>
        <end position="111"/>
    </location>
</feature>
<accession>A0A4U8V2D2</accession>
<dbReference type="SMART" id="SM00212">
    <property type="entry name" value="UBCc"/>
    <property type="match status" value="1"/>
</dbReference>
<dbReference type="PROSITE" id="PS50127">
    <property type="entry name" value="UBC_2"/>
    <property type="match status" value="1"/>
</dbReference>
<dbReference type="GO" id="GO:0016740">
    <property type="term" value="F:transferase activity"/>
    <property type="evidence" value="ECO:0007669"/>
    <property type="project" value="UniProtKB-KW"/>
</dbReference>
<dbReference type="InterPro" id="IPR050113">
    <property type="entry name" value="Ub_conjugating_enzyme"/>
</dbReference>
<dbReference type="GO" id="GO:0032446">
    <property type="term" value="P:protein modification by small protein conjugation"/>
    <property type="evidence" value="ECO:0007669"/>
    <property type="project" value="UniProtKB-ARBA"/>
</dbReference>
<evidence type="ECO:0000313" key="7">
    <source>
        <dbReference type="EMBL" id="TMS40082.1"/>
    </source>
</evidence>
<gene>
    <name evidence="6" type="ORF">L596_006506</name>
    <name evidence="7" type="ORF">L596_006507</name>
</gene>
<evidence type="ECO:0000256" key="2">
    <source>
        <dbReference type="ARBA" id="ARBA00022786"/>
    </source>
</evidence>
<dbReference type="PROSITE" id="PS00183">
    <property type="entry name" value="UBC_1"/>
    <property type="match status" value="1"/>
</dbReference>
<keyword evidence="4" id="KW-0547">Nucleotide-binding</keyword>
<keyword evidence="4" id="KW-0067">ATP-binding</keyword>
<dbReference type="GO" id="GO:0005524">
    <property type="term" value="F:ATP binding"/>
    <property type="evidence" value="ECO:0007669"/>
    <property type="project" value="UniProtKB-UniRule"/>
</dbReference>